<protein>
    <recommendedName>
        <fullName evidence="2">Glycosyltransferase 2-like domain-containing protein</fullName>
    </recommendedName>
</protein>
<dbReference type="SUPFAM" id="SSF53448">
    <property type="entry name" value="Nucleotide-diphospho-sugar transferases"/>
    <property type="match status" value="1"/>
</dbReference>
<dbReference type="EMBL" id="UINC01207990">
    <property type="protein sequence ID" value="SVE30325.1"/>
    <property type="molecule type" value="Genomic_DNA"/>
</dbReference>
<feature type="non-terminal residue" evidence="1">
    <location>
        <position position="1"/>
    </location>
</feature>
<name>A0A383CF56_9ZZZZ</name>
<dbReference type="Gene3D" id="3.90.550.10">
    <property type="entry name" value="Spore Coat Polysaccharide Biosynthesis Protein SpsA, Chain A"/>
    <property type="match status" value="1"/>
</dbReference>
<gene>
    <name evidence="1" type="ORF">METZ01_LOCUS483179</name>
</gene>
<evidence type="ECO:0000313" key="1">
    <source>
        <dbReference type="EMBL" id="SVE30325.1"/>
    </source>
</evidence>
<organism evidence="1">
    <name type="scientific">marine metagenome</name>
    <dbReference type="NCBI Taxonomy" id="408172"/>
    <lineage>
        <taxon>unclassified sequences</taxon>
        <taxon>metagenomes</taxon>
        <taxon>ecological metagenomes</taxon>
    </lineage>
</organism>
<reference evidence="1" key="1">
    <citation type="submission" date="2018-05" db="EMBL/GenBank/DDBJ databases">
        <authorList>
            <person name="Lanie J.A."/>
            <person name="Ng W.-L."/>
            <person name="Kazmierczak K.M."/>
            <person name="Andrzejewski T.M."/>
            <person name="Davidsen T.M."/>
            <person name="Wayne K.J."/>
            <person name="Tettelin H."/>
            <person name="Glass J.I."/>
            <person name="Rusch D."/>
            <person name="Podicherti R."/>
            <person name="Tsui H.-C.T."/>
            <person name="Winkler M.E."/>
        </authorList>
    </citation>
    <scope>NUCLEOTIDE SEQUENCE</scope>
</reference>
<dbReference type="AlphaFoldDB" id="A0A383CF56"/>
<proteinExistence type="predicted"/>
<dbReference type="InterPro" id="IPR029044">
    <property type="entry name" value="Nucleotide-diphossugar_trans"/>
</dbReference>
<sequence>GEYIQILNADDYLQKDKVIESIKCFNNNPQASYVFGDLYIINNNNNVLYAIKGDEDYAGKIKYWTPRINHPTVMAKKNIFEKYGLFDEKYKIAMDYEWLLRVHTNGEVGIYSEKIITYMQEGGQSSNYFHAMKEEYDISVNYGRPKIVVFVIYTFRFFRTNIRKLLEKFVNTNFLYAIRKGINKQIK</sequence>
<evidence type="ECO:0008006" key="2">
    <source>
        <dbReference type="Google" id="ProtNLM"/>
    </source>
</evidence>
<accession>A0A383CF56</accession>